<keyword evidence="11" id="KW-1185">Reference proteome</keyword>
<feature type="transmembrane region" description="Helical" evidence="8">
    <location>
        <begin position="238"/>
        <end position="257"/>
    </location>
</feature>
<feature type="transmembrane region" description="Helical" evidence="8">
    <location>
        <begin position="117"/>
        <end position="134"/>
    </location>
</feature>
<dbReference type="Pfam" id="PF13231">
    <property type="entry name" value="PMT_2"/>
    <property type="match status" value="1"/>
</dbReference>
<evidence type="ECO:0000256" key="5">
    <source>
        <dbReference type="ARBA" id="ARBA00022692"/>
    </source>
</evidence>
<evidence type="ECO:0000256" key="7">
    <source>
        <dbReference type="ARBA" id="ARBA00023136"/>
    </source>
</evidence>
<gene>
    <name evidence="10" type="ORF">P4826_15950</name>
</gene>
<sequence>MHPLAWCLLWMLAHVASRVVVSPALELDEAEQALWSQTLAWGYGSQPPLYTWLQAGWFALLGPGVLALSSLKFMLLGLTLVLVWRTALPLMPERAALWAAASLLLIPAMGWESLRDLTHSVLLTCLVAAIWWALLRQLRQPHPSGFALLGLLLGLGMLSKYSFALFAAVLGGALLSLPAGRALLRTRGAWWLPVVALLVVLPHGLWLLEHWQAASGPTMGKLQSAGAQHPVVRGMWSLVKAVLSNLLLFALLALLAFRSGWWRARPSAATGDASPGHSRADAVLPLFGRYLLLLALVLAGLVVVGGVTHIKGRWLYPLLCAVPLMAFAWRPGLAVHRGGKVFGGMLLGMAVLVWLALSLRVWANGQRGAPDELNEPVAALAGALRAAGYDGRSPIVAGDPVLAGQLRLQFVQAPVSVCRVPAPQAMPPTEPPAGTCAVQVLRGRAGQPWLQVARGAPPPPPGWWHASALPDVPVTLEFPYLHAKAGQTPMRYQFLWRPAPAAAAAAAATPSPLHPSSSP</sequence>
<keyword evidence="3 10" id="KW-0328">Glycosyltransferase</keyword>
<feature type="transmembrane region" description="Helical" evidence="8">
    <location>
        <begin position="314"/>
        <end position="330"/>
    </location>
</feature>
<organism evidence="10 11">
    <name type="scientific">Diaphorobacter limosus</name>
    <dbReference type="NCBI Taxonomy" id="3036128"/>
    <lineage>
        <taxon>Bacteria</taxon>
        <taxon>Pseudomonadati</taxon>
        <taxon>Pseudomonadota</taxon>
        <taxon>Betaproteobacteria</taxon>
        <taxon>Burkholderiales</taxon>
        <taxon>Comamonadaceae</taxon>
        <taxon>Diaphorobacter</taxon>
    </lineage>
</organism>
<evidence type="ECO:0000256" key="1">
    <source>
        <dbReference type="ARBA" id="ARBA00004651"/>
    </source>
</evidence>
<comment type="subcellular location">
    <subcellularLocation>
        <location evidence="1">Cell membrane</location>
        <topology evidence="1">Multi-pass membrane protein</topology>
    </subcellularLocation>
</comment>
<dbReference type="EC" id="2.4.-.-" evidence="10"/>
<feature type="transmembrane region" description="Helical" evidence="8">
    <location>
        <begin position="57"/>
        <end position="83"/>
    </location>
</feature>
<dbReference type="EMBL" id="CP136921">
    <property type="protein sequence ID" value="WOO31873.1"/>
    <property type="molecule type" value="Genomic_DNA"/>
</dbReference>
<keyword evidence="4 10" id="KW-0808">Transferase</keyword>
<feature type="transmembrane region" description="Helical" evidence="8">
    <location>
        <begin position="190"/>
        <end position="208"/>
    </location>
</feature>
<name>A0ABZ0J1G1_9BURK</name>
<dbReference type="GO" id="GO:0016757">
    <property type="term" value="F:glycosyltransferase activity"/>
    <property type="evidence" value="ECO:0007669"/>
    <property type="project" value="UniProtKB-KW"/>
</dbReference>
<evidence type="ECO:0000259" key="9">
    <source>
        <dbReference type="Pfam" id="PF13231"/>
    </source>
</evidence>
<evidence type="ECO:0000256" key="4">
    <source>
        <dbReference type="ARBA" id="ARBA00022679"/>
    </source>
</evidence>
<evidence type="ECO:0000313" key="10">
    <source>
        <dbReference type="EMBL" id="WOO31873.1"/>
    </source>
</evidence>
<keyword evidence="6 8" id="KW-1133">Transmembrane helix</keyword>
<evidence type="ECO:0000313" key="11">
    <source>
        <dbReference type="Proteomes" id="UP001303211"/>
    </source>
</evidence>
<dbReference type="PANTHER" id="PTHR33908">
    <property type="entry name" value="MANNOSYLTRANSFERASE YKCB-RELATED"/>
    <property type="match status" value="1"/>
</dbReference>
<proteinExistence type="predicted"/>
<feature type="transmembrane region" description="Helical" evidence="8">
    <location>
        <begin position="342"/>
        <end position="363"/>
    </location>
</feature>
<evidence type="ECO:0000256" key="3">
    <source>
        <dbReference type="ARBA" id="ARBA00022676"/>
    </source>
</evidence>
<reference evidence="10 11" key="1">
    <citation type="submission" date="2023-03" db="EMBL/GenBank/DDBJ databases">
        <title>Diaphorobacter basophil sp. nov., isolated from a sewage-treatment plant.</title>
        <authorList>
            <person name="Yang K."/>
        </authorList>
    </citation>
    <scope>NUCLEOTIDE SEQUENCE [LARGE SCALE GENOMIC DNA]</scope>
    <source>
        <strain evidence="10 11">Y-1</strain>
    </source>
</reference>
<dbReference type="Proteomes" id="UP001303211">
    <property type="component" value="Chromosome"/>
</dbReference>
<feature type="transmembrane region" description="Helical" evidence="8">
    <location>
        <begin position="146"/>
        <end position="170"/>
    </location>
</feature>
<dbReference type="PANTHER" id="PTHR33908:SF11">
    <property type="entry name" value="MEMBRANE PROTEIN"/>
    <property type="match status" value="1"/>
</dbReference>
<keyword evidence="5 8" id="KW-0812">Transmembrane</keyword>
<dbReference type="RefSeq" id="WP_317701342.1">
    <property type="nucleotide sequence ID" value="NZ_CP136921.1"/>
</dbReference>
<evidence type="ECO:0000256" key="6">
    <source>
        <dbReference type="ARBA" id="ARBA00022989"/>
    </source>
</evidence>
<feature type="domain" description="Glycosyltransferase RgtA/B/C/D-like" evidence="9">
    <location>
        <begin position="46"/>
        <end position="206"/>
    </location>
</feature>
<protein>
    <submittedName>
        <fullName evidence="10">Glycosyltransferase family 39 protein</fullName>
        <ecNumber evidence="10">2.4.-.-</ecNumber>
    </submittedName>
</protein>
<evidence type="ECO:0000256" key="8">
    <source>
        <dbReference type="SAM" id="Phobius"/>
    </source>
</evidence>
<feature type="transmembrane region" description="Helical" evidence="8">
    <location>
        <begin position="287"/>
        <end position="307"/>
    </location>
</feature>
<dbReference type="InterPro" id="IPR050297">
    <property type="entry name" value="LipidA_mod_glycosyltrf_83"/>
</dbReference>
<dbReference type="InterPro" id="IPR038731">
    <property type="entry name" value="RgtA/B/C-like"/>
</dbReference>
<keyword evidence="2" id="KW-1003">Cell membrane</keyword>
<keyword evidence="7 8" id="KW-0472">Membrane</keyword>
<feature type="transmembrane region" description="Helical" evidence="8">
    <location>
        <begin position="95"/>
        <end position="111"/>
    </location>
</feature>
<accession>A0ABZ0J1G1</accession>
<evidence type="ECO:0000256" key="2">
    <source>
        <dbReference type="ARBA" id="ARBA00022475"/>
    </source>
</evidence>